<evidence type="ECO:0000313" key="3">
    <source>
        <dbReference type="Proteomes" id="UP000018817"/>
    </source>
</evidence>
<dbReference type="Proteomes" id="UP000018817">
    <property type="component" value="Unassembled WGS sequence"/>
</dbReference>
<evidence type="ECO:0000256" key="1">
    <source>
        <dbReference type="SAM" id="MobiDB-lite"/>
    </source>
</evidence>
<dbReference type="EMBL" id="KI669571">
    <property type="protein sequence ID" value="ETN14899.1"/>
    <property type="molecule type" value="Genomic_DNA"/>
</dbReference>
<dbReference type="RefSeq" id="XP_008899553.1">
    <property type="nucleotide sequence ID" value="XM_008901305.1"/>
</dbReference>
<accession>W2QQX6</accession>
<evidence type="ECO:0000313" key="2">
    <source>
        <dbReference type="EMBL" id="ETN14899.1"/>
    </source>
</evidence>
<dbReference type="GeneID" id="20177058"/>
<dbReference type="OrthoDB" id="125745at2759"/>
<sequence length="250" mass="28570">MPQVLPHQALGVVVRLGRSKRRTKHVVGHTSTEEVPEANRSSINSEVRELDEKCNDETRDRPKRPDKKRVMLRFGGRRSLSSRRHQFTVWKDQAASNAVKTLRGCYALARQELTAWRNRSKTPPHEGQSSEVKASPSKRPRTNSRISAASSTSTVGSLSSTIELEEEHHKELYRSEFSFHVRRSSSLEMKPSQRGFAEMPRGSHERLLVVHALPLNDEDDDDDSSVNSRHLPFRTVCINGHERVLHNEWI</sequence>
<feature type="compositionally biased region" description="Low complexity" evidence="1">
    <location>
        <begin position="147"/>
        <end position="161"/>
    </location>
</feature>
<name>W2QQX6_PHYN3</name>
<feature type="region of interest" description="Disordered" evidence="1">
    <location>
        <begin position="19"/>
        <end position="77"/>
    </location>
</feature>
<reference evidence="2 3" key="2">
    <citation type="submission" date="2013-11" db="EMBL/GenBank/DDBJ databases">
        <title>The Genome Sequence of Phytophthora parasitica INRA-310.</title>
        <authorList>
            <consortium name="The Broad Institute Genomics Platform"/>
            <person name="Russ C."/>
            <person name="Tyler B."/>
            <person name="Panabieres F."/>
            <person name="Shan W."/>
            <person name="Tripathy S."/>
            <person name="Grunwald N."/>
            <person name="Machado M."/>
            <person name="Johnson C.S."/>
            <person name="Arredondo F."/>
            <person name="Hong C."/>
            <person name="Coffey M."/>
            <person name="Young S.K."/>
            <person name="Zeng Q."/>
            <person name="Gargeya S."/>
            <person name="Fitzgerald M."/>
            <person name="Abouelleil A."/>
            <person name="Alvarado L."/>
            <person name="Chapman S.B."/>
            <person name="Gainer-Dewar J."/>
            <person name="Goldberg J."/>
            <person name="Griggs A."/>
            <person name="Gujja S."/>
            <person name="Hansen M."/>
            <person name="Howarth C."/>
            <person name="Imamovic A."/>
            <person name="Ireland A."/>
            <person name="Larimer J."/>
            <person name="McCowan C."/>
            <person name="Murphy C."/>
            <person name="Pearson M."/>
            <person name="Poon T.W."/>
            <person name="Priest M."/>
            <person name="Roberts A."/>
            <person name="Saif S."/>
            <person name="Shea T."/>
            <person name="Sykes S."/>
            <person name="Wortman J."/>
            <person name="Nusbaum C."/>
            <person name="Birren B."/>
        </authorList>
    </citation>
    <scope>NUCLEOTIDE SEQUENCE [LARGE SCALE GENOMIC DNA]</scope>
    <source>
        <strain evidence="2 3">INRA-310</strain>
    </source>
</reference>
<protein>
    <submittedName>
        <fullName evidence="2">Uncharacterized protein</fullName>
    </submittedName>
</protein>
<dbReference type="VEuPathDB" id="FungiDB:PPTG_07148"/>
<reference evidence="3" key="1">
    <citation type="submission" date="2011-12" db="EMBL/GenBank/DDBJ databases">
        <authorList>
            <consortium name="The Broad Institute Genome Sequencing Platform"/>
            <person name="Russ C."/>
            <person name="Tyler B."/>
            <person name="Panabieres F."/>
            <person name="Shan W."/>
            <person name="Tripathy S."/>
            <person name="Grunwald N."/>
            <person name="Machado M."/>
            <person name="Young S.K."/>
            <person name="Zeng Q."/>
            <person name="Gargeya S."/>
            <person name="Fitzgerald M."/>
            <person name="Haas B."/>
            <person name="Abouelleil A."/>
            <person name="Alvarado L."/>
            <person name="Arachchi H.M."/>
            <person name="Berlin A."/>
            <person name="Chapman S.B."/>
            <person name="Gearin G."/>
            <person name="Goldberg J."/>
            <person name="Griggs A."/>
            <person name="Gujja S."/>
            <person name="Hansen M."/>
            <person name="Heiman D."/>
            <person name="Howarth C."/>
            <person name="Larimer J."/>
            <person name="Lui A."/>
            <person name="MacDonald P.J.P."/>
            <person name="McCowen C."/>
            <person name="Montmayeur A."/>
            <person name="Murphy C."/>
            <person name="Neiman D."/>
            <person name="Pearson M."/>
            <person name="Priest M."/>
            <person name="Roberts A."/>
            <person name="Saif S."/>
            <person name="Shea T."/>
            <person name="Sisk P."/>
            <person name="Stolte C."/>
            <person name="Sykes S."/>
            <person name="Wortman J."/>
            <person name="Nusbaum C."/>
            <person name="Birren B."/>
        </authorList>
    </citation>
    <scope>NUCLEOTIDE SEQUENCE [LARGE SCALE GENOMIC DNA]</scope>
    <source>
        <strain evidence="3">INRA-310</strain>
    </source>
</reference>
<proteinExistence type="predicted"/>
<feature type="compositionally biased region" description="Basic residues" evidence="1">
    <location>
        <begin position="61"/>
        <end position="71"/>
    </location>
</feature>
<feature type="compositionally biased region" description="Basic and acidic residues" evidence="1">
    <location>
        <begin position="46"/>
        <end position="60"/>
    </location>
</feature>
<gene>
    <name evidence="2" type="ORF">PPTG_07148</name>
</gene>
<dbReference type="OMA" id="RINSEIC"/>
<dbReference type="AlphaFoldDB" id="W2QQX6"/>
<organism evidence="2 3">
    <name type="scientific">Phytophthora nicotianae (strain INRA-310)</name>
    <name type="common">Phytophthora parasitica</name>
    <dbReference type="NCBI Taxonomy" id="761204"/>
    <lineage>
        <taxon>Eukaryota</taxon>
        <taxon>Sar</taxon>
        <taxon>Stramenopiles</taxon>
        <taxon>Oomycota</taxon>
        <taxon>Peronosporomycetes</taxon>
        <taxon>Peronosporales</taxon>
        <taxon>Peronosporaceae</taxon>
        <taxon>Phytophthora</taxon>
    </lineage>
</organism>
<feature type="region of interest" description="Disordered" evidence="1">
    <location>
        <begin position="116"/>
        <end position="161"/>
    </location>
</feature>